<evidence type="ECO:0000313" key="14">
    <source>
        <dbReference type="EMBL" id="ANQ14062.1"/>
    </source>
</evidence>
<feature type="transmembrane region" description="Helical" evidence="12">
    <location>
        <begin position="50"/>
        <end position="72"/>
    </location>
</feature>
<gene>
    <name evidence="14" type="ORF">BA890_14820</name>
</gene>
<dbReference type="RefSeq" id="WP_024372655.1">
    <property type="nucleotide sequence ID" value="NZ_ATFJ01000009.1"/>
</dbReference>
<dbReference type="CDD" id="cd06261">
    <property type="entry name" value="TM_PBP2"/>
    <property type="match status" value="1"/>
</dbReference>
<comment type="similarity">
    <text evidence="2">Belongs to the binding-protein-dependent transport system permease family. HisMQ subfamily.</text>
</comment>
<organism evidence="14 15">
    <name type="scientific">Vibrio natriegens NBRC 15636 = ATCC 14048 = DSM 759</name>
    <dbReference type="NCBI Taxonomy" id="1219067"/>
    <lineage>
        <taxon>Bacteria</taxon>
        <taxon>Pseudomonadati</taxon>
        <taxon>Pseudomonadota</taxon>
        <taxon>Gammaproteobacteria</taxon>
        <taxon>Vibrionales</taxon>
        <taxon>Vibrionaceae</taxon>
        <taxon>Vibrio</taxon>
    </lineage>
</organism>
<feature type="transmembrane region" description="Helical" evidence="12">
    <location>
        <begin position="216"/>
        <end position="238"/>
    </location>
</feature>
<keyword evidence="5 12" id="KW-0812">Transmembrane</keyword>
<dbReference type="NCBIfam" id="TIGR01726">
    <property type="entry name" value="HEQRo_perm_3TM"/>
    <property type="match status" value="1"/>
</dbReference>
<comment type="subunit">
    <text evidence="10">The complex is composed of two ATP-binding proteins (GltL), two transmembrane proteins (GltJ and GltK) and a solute-binding protein (GltI).</text>
</comment>
<dbReference type="PANTHER" id="PTHR30614:SF0">
    <property type="entry name" value="L-CYSTINE TRANSPORT SYSTEM PERMEASE PROTEIN TCYL"/>
    <property type="match status" value="1"/>
</dbReference>
<protein>
    <recommendedName>
        <fullName evidence="11">Glutamate/aspartate import permease protein GltK</fullName>
    </recommendedName>
</protein>
<evidence type="ECO:0000256" key="7">
    <source>
        <dbReference type="ARBA" id="ARBA00022989"/>
    </source>
</evidence>
<evidence type="ECO:0000256" key="5">
    <source>
        <dbReference type="ARBA" id="ARBA00022692"/>
    </source>
</evidence>
<keyword evidence="7 12" id="KW-1133">Transmembrane helix</keyword>
<proteinExistence type="inferred from homology"/>
<evidence type="ECO:0000256" key="2">
    <source>
        <dbReference type="ARBA" id="ARBA00010072"/>
    </source>
</evidence>
<dbReference type="GO" id="GO:0043190">
    <property type="term" value="C:ATP-binding cassette (ABC) transporter complex"/>
    <property type="evidence" value="ECO:0007669"/>
    <property type="project" value="InterPro"/>
</dbReference>
<evidence type="ECO:0000256" key="9">
    <source>
        <dbReference type="ARBA" id="ARBA00060298"/>
    </source>
</evidence>
<keyword evidence="6" id="KW-0029">Amino-acid transport</keyword>
<dbReference type="AlphaFoldDB" id="A0AAN1CWR9"/>
<keyword evidence="15" id="KW-1185">Reference proteome</keyword>
<keyword evidence="4" id="KW-1003">Cell membrane</keyword>
<comment type="subcellular location">
    <subcellularLocation>
        <location evidence="1">Cell inner membrane</location>
        <topology evidence="1">Multi-pass membrane protein</topology>
    </subcellularLocation>
    <subcellularLocation>
        <location evidence="12">Cell membrane</location>
        <topology evidence="12">Multi-pass membrane protein</topology>
    </subcellularLocation>
</comment>
<dbReference type="Pfam" id="PF00528">
    <property type="entry name" value="BPD_transp_1"/>
    <property type="match status" value="1"/>
</dbReference>
<dbReference type="InterPro" id="IPR010065">
    <property type="entry name" value="AA_ABC_transptr_permease_3TM"/>
</dbReference>
<evidence type="ECO:0000256" key="10">
    <source>
        <dbReference type="ARBA" id="ARBA00062718"/>
    </source>
</evidence>
<dbReference type="Proteomes" id="UP000092741">
    <property type="component" value="Chromosome 1"/>
</dbReference>
<dbReference type="SUPFAM" id="SSF161098">
    <property type="entry name" value="MetI-like"/>
    <property type="match status" value="1"/>
</dbReference>
<comment type="function">
    <text evidence="9">Part of the ABC transporter complex GltIJKL involved in glutamate and aspartate uptake. Probably responsible for the translocation of the substrate across the membrane.</text>
</comment>
<evidence type="ECO:0000256" key="3">
    <source>
        <dbReference type="ARBA" id="ARBA00022448"/>
    </source>
</evidence>
<dbReference type="GO" id="GO:0006865">
    <property type="term" value="P:amino acid transport"/>
    <property type="evidence" value="ECO:0007669"/>
    <property type="project" value="UniProtKB-KW"/>
</dbReference>
<reference evidence="14 15" key="1">
    <citation type="submission" date="2016-07" db="EMBL/GenBank/DDBJ databases">
        <title>Developing Vibrio natriegens as a novel, fast-growing host for biotechnology.</title>
        <authorList>
            <person name="Weinstock M.T."/>
            <person name="Hesek E.D."/>
            <person name="Wilson C.M."/>
            <person name="Gibson D.G."/>
        </authorList>
    </citation>
    <scope>NUCLEOTIDE SEQUENCE [LARGE SCALE GENOMIC DNA]</scope>
    <source>
        <strain evidence="14 15">ATCC 14048</strain>
    </source>
</reference>
<evidence type="ECO:0000256" key="1">
    <source>
        <dbReference type="ARBA" id="ARBA00004429"/>
    </source>
</evidence>
<accession>A0AAN1CWR9</accession>
<dbReference type="GeneID" id="70913821"/>
<evidence type="ECO:0000259" key="13">
    <source>
        <dbReference type="PROSITE" id="PS50928"/>
    </source>
</evidence>
<dbReference type="GO" id="GO:0022857">
    <property type="term" value="F:transmembrane transporter activity"/>
    <property type="evidence" value="ECO:0007669"/>
    <property type="project" value="InterPro"/>
</dbReference>
<dbReference type="PANTHER" id="PTHR30614">
    <property type="entry name" value="MEMBRANE COMPONENT OF AMINO ACID ABC TRANSPORTER"/>
    <property type="match status" value="1"/>
</dbReference>
<name>A0AAN1CWR9_VIBNA</name>
<dbReference type="PROSITE" id="PS51257">
    <property type="entry name" value="PROKAR_LIPOPROTEIN"/>
    <property type="match status" value="1"/>
</dbReference>
<dbReference type="PROSITE" id="PS50928">
    <property type="entry name" value="ABC_TM1"/>
    <property type="match status" value="1"/>
</dbReference>
<evidence type="ECO:0000256" key="12">
    <source>
        <dbReference type="RuleBase" id="RU363032"/>
    </source>
</evidence>
<evidence type="ECO:0000256" key="4">
    <source>
        <dbReference type="ARBA" id="ARBA00022475"/>
    </source>
</evidence>
<dbReference type="InterPro" id="IPR000515">
    <property type="entry name" value="MetI-like"/>
</dbReference>
<keyword evidence="8 12" id="KW-0472">Membrane</keyword>
<dbReference type="FunFam" id="1.10.3720.10:FF:000006">
    <property type="entry name" value="Glutamate/aspartate ABC transporter, permease protein GltK"/>
    <property type="match status" value="1"/>
</dbReference>
<evidence type="ECO:0000256" key="6">
    <source>
        <dbReference type="ARBA" id="ARBA00022970"/>
    </source>
</evidence>
<feature type="domain" description="ABC transmembrane type-1" evidence="13">
    <location>
        <begin position="46"/>
        <end position="235"/>
    </location>
</feature>
<keyword evidence="3 12" id="KW-0813">Transport</keyword>
<dbReference type="InterPro" id="IPR035906">
    <property type="entry name" value="MetI-like_sf"/>
</dbReference>
<evidence type="ECO:0000256" key="8">
    <source>
        <dbReference type="ARBA" id="ARBA00023136"/>
    </source>
</evidence>
<dbReference type="Gene3D" id="1.10.3720.10">
    <property type="entry name" value="MetI-like"/>
    <property type="match status" value="1"/>
</dbReference>
<dbReference type="InterPro" id="IPR043429">
    <property type="entry name" value="ArtM/GltK/GlnP/TcyL/YhdX-like"/>
</dbReference>
<sequence length="247" mass="28142">MNYRYLWLSTSLPLLTGCSDYQWGWYVLDPSTEQGRTNLRFLVSGFNDTIQVSLLSMLFAMTLGLLIALPALSNSPALKWVNRIYVEVIRSIPVLVLLLWVYYGMPTLLSVSLNHYWAGVIALTIAESAFMAEVFRGGIQAISRGQHQAAESIGLNYWQKMRLVILPQAFRQILPPLGNQFVYILKMSSLVSVIGLSDLTRRANELVVNEYLPLEIYTFLVLEYLLLILFVSQAVRWLEKRIAIPSY</sequence>
<evidence type="ECO:0000313" key="15">
    <source>
        <dbReference type="Proteomes" id="UP000092741"/>
    </source>
</evidence>
<dbReference type="EMBL" id="CP016345">
    <property type="protein sequence ID" value="ANQ14062.1"/>
    <property type="molecule type" value="Genomic_DNA"/>
</dbReference>
<evidence type="ECO:0000256" key="11">
    <source>
        <dbReference type="ARBA" id="ARBA00073645"/>
    </source>
</evidence>
<feature type="transmembrane region" description="Helical" evidence="12">
    <location>
        <begin position="84"/>
        <end position="103"/>
    </location>
</feature>
<dbReference type="KEGG" id="vna:PN96_13435"/>